<dbReference type="SUPFAM" id="SSF51735">
    <property type="entry name" value="NAD(P)-binding Rossmann-fold domains"/>
    <property type="match status" value="1"/>
</dbReference>
<evidence type="ECO:0000256" key="3">
    <source>
        <dbReference type="RuleBase" id="RU000363"/>
    </source>
</evidence>
<dbReference type="InterPro" id="IPR051687">
    <property type="entry name" value="Peroxisomal_Beta-Oxidation"/>
</dbReference>
<evidence type="ECO:0000259" key="4">
    <source>
        <dbReference type="SMART" id="SM00822"/>
    </source>
</evidence>
<protein>
    <submittedName>
        <fullName evidence="5">Short-chain dehydrogenase</fullName>
    </submittedName>
</protein>
<organism evidence="5 6">
    <name type="scientific">Mycolicibacterium iranicum</name>
    <name type="common">Mycobacterium iranicum</name>
    <dbReference type="NCBI Taxonomy" id="912594"/>
    <lineage>
        <taxon>Bacteria</taxon>
        <taxon>Bacillati</taxon>
        <taxon>Actinomycetota</taxon>
        <taxon>Actinomycetes</taxon>
        <taxon>Mycobacteriales</taxon>
        <taxon>Mycobacteriaceae</taxon>
        <taxon>Mycolicibacterium</taxon>
    </lineage>
</organism>
<name>A0A1X1WHU9_MYCIR</name>
<dbReference type="Proteomes" id="UP000193622">
    <property type="component" value="Unassembled WGS sequence"/>
</dbReference>
<dbReference type="GO" id="GO:0016491">
    <property type="term" value="F:oxidoreductase activity"/>
    <property type="evidence" value="ECO:0007669"/>
    <property type="project" value="UniProtKB-KW"/>
</dbReference>
<dbReference type="PRINTS" id="PR00080">
    <property type="entry name" value="SDRFAMILY"/>
</dbReference>
<dbReference type="InterPro" id="IPR057326">
    <property type="entry name" value="KR_dom"/>
</dbReference>
<comment type="similarity">
    <text evidence="1 3">Belongs to the short-chain dehydrogenases/reductases (SDR) family.</text>
</comment>
<keyword evidence="2" id="KW-0560">Oxidoreductase</keyword>
<dbReference type="PANTHER" id="PTHR45024">
    <property type="entry name" value="DEHYDROGENASES, SHORT CHAIN"/>
    <property type="match status" value="1"/>
</dbReference>
<gene>
    <name evidence="5" type="ORF">AWC12_19060</name>
</gene>
<dbReference type="PANTHER" id="PTHR45024:SF2">
    <property type="entry name" value="SCP2 DOMAIN-CONTAINING PROTEIN"/>
    <property type="match status" value="1"/>
</dbReference>
<dbReference type="SMART" id="SM00822">
    <property type="entry name" value="PKS_KR"/>
    <property type="match status" value="1"/>
</dbReference>
<dbReference type="RefSeq" id="WP_085176126.1">
    <property type="nucleotide sequence ID" value="NZ_LQPC01000037.1"/>
</dbReference>
<comment type="caution">
    <text evidence="5">The sequence shown here is derived from an EMBL/GenBank/DDBJ whole genome shotgun (WGS) entry which is preliminary data.</text>
</comment>
<dbReference type="PRINTS" id="PR00081">
    <property type="entry name" value="GDHRDH"/>
</dbReference>
<dbReference type="Pfam" id="PF00106">
    <property type="entry name" value="adh_short"/>
    <property type="match status" value="1"/>
</dbReference>
<accession>A0A1X1WHU9</accession>
<proteinExistence type="inferred from homology"/>
<dbReference type="EMBL" id="LQPC01000037">
    <property type="protein sequence ID" value="ORV86187.1"/>
    <property type="molecule type" value="Genomic_DNA"/>
</dbReference>
<sequence>MGVLDGRKALVTGAGRGIGAAVAEGLAAEGATVMVSDAGVAVDGSGHDAGPAETVAAAINERGGKAFSDATDITDFAACEDLITRTAATLGGFDIMVNAAGILRDGMVFKMSEQDFDTVVAVHLKGTFNLTRHAAAWWRENRGGQYRLINFTSMSGLQGAPSQPNYAAAKMGIVGLTFSCANALKGYGVRSNAIAPIAGTRMTQGIKGGGSMDYSPENKRLAPENVVPPVVYLASEQSEWLNRRVIFAGNGRISLMSNPVVEREIVSSSGTWDIPTAFTEIETSFKEAVLYPNIFDKPPAS</sequence>
<dbReference type="InterPro" id="IPR036291">
    <property type="entry name" value="NAD(P)-bd_dom_sf"/>
</dbReference>
<dbReference type="InterPro" id="IPR002347">
    <property type="entry name" value="SDR_fam"/>
</dbReference>
<dbReference type="AlphaFoldDB" id="A0A1X1WHU9"/>
<evidence type="ECO:0000256" key="2">
    <source>
        <dbReference type="ARBA" id="ARBA00023002"/>
    </source>
</evidence>
<evidence type="ECO:0000313" key="5">
    <source>
        <dbReference type="EMBL" id="ORV86187.1"/>
    </source>
</evidence>
<evidence type="ECO:0000256" key="1">
    <source>
        <dbReference type="ARBA" id="ARBA00006484"/>
    </source>
</evidence>
<reference evidence="5 6" key="1">
    <citation type="submission" date="2016-01" db="EMBL/GenBank/DDBJ databases">
        <title>The new phylogeny of the genus Mycobacterium.</title>
        <authorList>
            <person name="Tarcisio F."/>
            <person name="Conor M."/>
            <person name="Antonella G."/>
            <person name="Elisabetta G."/>
            <person name="Giulia F.S."/>
            <person name="Sara T."/>
            <person name="Anna F."/>
            <person name="Clotilde B."/>
            <person name="Roberto B."/>
            <person name="Veronica D.S."/>
            <person name="Fabio R."/>
            <person name="Monica P."/>
            <person name="Olivier J."/>
            <person name="Enrico T."/>
            <person name="Nicola S."/>
        </authorList>
    </citation>
    <scope>NUCLEOTIDE SEQUENCE [LARGE SCALE GENOMIC DNA]</scope>
    <source>
        <strain evidence="5 6">DSM 45541</strain>
    </source>
</reference>
<feature type="domain" description="Ketoreductase" evidence="4">
    <location>
        <begin position="7"/>
        <end position="200"/>
    </location>
</feature>
<evidence type="ECO:0000313" key="6">
    <source>
        <dbReference type="Proteomes" id="UP000193622"/>
    </source>
</evidence>
<dbReference type="Gene3D" id="3.40.50.720">
    <property type="entry name" value="NAD(P)-binding Rossmann-like Domain"/>
    <property type="match status" value="1"/>
</dbReference>